<dbReference type="InParanoid" id="H2XP30"/>
<name>H2XP30_CIOIN</name>
<keyword evidence="1" id="KW-0812">Transmembrane</keyword>
<dbReference type="Ensembl" id="ENSCINT00000034180.1">
    <property type="protein sequence ID" value="ENSCINP00000031413.1"/>
    <property type="gene ID" value="ENSCING00000022849.1"/>
</dbReference>
<reference evidence="3" key="1">
    <citation type="journal article" date="2002" name="Science">
        <title>The draft genome of Ciona intestinalis: insights into chordate and vertebrate origins.</title>
        <authorList>
            <person name="Dehal P."/>
            <person name="Satou Y."/>
            <person name="Campbell R.K."/>
            <person name="Chapman J."/>
            <person name="Degnan B."/>
            <person name="De Tomaso A."/>
            <person name="Davidson B."/>
            <person name="Di Gregorio A."/>
            <person name="Gelpke M."/>
            <person name="Goodstein D.M."/>
            <person name="Harafuji N."/>
            <person name="Hastings K.E."/>
            <person name="Ho I."/>
            <person name="Hotta K."/>
            <person name="Huang W."/>
            <person name="Kawashima T."/>
            <person name="Lemaire P."/>
            <person name="Martinez D."/>
            <person name="Meinertzhagen I.A."/>
            <person name="Necula S."/>
            <person name="Nonaka M."/>
            <person name="Putnam N."/>
            <person name="Rash S."/>
            <person name="Saiga H."/>
            <person name="Satake M."/>
            <person name="Terry A."/>
            <person name="Yamada L."/>
            <person name="Wang H.G."/>
            <person name="Awazu S."/>
            <person name="Azumi K."/>
            <person name="Boore J."/>
            <person name="Branno M."/>
            <person name="Chin-Bow S."/>
            <person name="DeSantis R."/>
            <person name="Doyle S."/>
            <person name="Francino P."/>
            <person name="Keys D.N."/>
            <person name="Haga S."/>
            <person name="Hayashi H."/>
            <person name="Hino K."/>
            <person name="Imai K.S."/>
            <person name="Inaba K."/>
            <person name="Kano S."/>
            <person name="Kobayashi K."/>
            <person name="Kobayashi M."/>
            <person name="Lee B.I."/>
            <person name="Makabe K.W."/>
            <person name="Manohar C."/>
            <person name="Matassi G."/>
            <person name="Medina M."/>
            <person name="Mochizuki Y."/>
            <person name="Mount S."/>
            <person name="Morishita T."/>
            <person name="Miura S."/>
            <person name="Nakayama A."/>
            <person name="Nishizaka S."/>
            <person name="Nomoto H."/>
            <person name="Ohta F."/>
            <person name="Oishi K."/>
            <person name="Rigoutsos I."/>
            <person name="Sano M."/>
            <person name="Sasaki A."/>
            <person name="Sasakura Y."/>
            <person name="Shoguchi E."/>
            <person name="Shin-i T."/>
            <person name="Spagnuolo A."/>
            <person name="Stainier D."/>
            <person name="Suzuki M.M."/>
            <person name="Tassy O."/>
            <person name="Takatori N."/>
            <person name="Tokuoka M."/>
            <person name="Yagi K."/>
            <person name="Yoshizaki F."/>
            <person name="Wada S."/>
            <person name="Zhang C."/>
            <person name="Hyatt P.D."/>
            <person name="Larimer F."/>
            <person name="Detter C."/>
            <person name="Doggett N."/>
            <person name="Glavina T."/>
            <person name="Hawkins T."/>
            <person name="Richardson P."/>
            <person name="Lucas S."/>
            <person name="Kohara Y."/>
            <person name="Levine M."/>
            <person name="Satoh N."/>
            <person name="Rokhsar D.S."/>
        </authorList>
    </citation>
    <scope>NUCLEOTIDE SEQUENCE [LARGE SCALE GENOMIC DNA]</scope>
</reference>
<sequence length="84" mass="9485">MIMVNNRINYVLNKYIVATVKCCCRFVNGAQTSSLTFSSSKIRCSCGNGPMVHGLSNNHLLPLTILITFFVVCYIVLYFDPFLR</sequence>
<dbReference type="HOGENOM" id="CLU_2526777_0_0_1"/>
<keyword evidence="1" id="KW-0472">Membrane</keyword>
<accession>H2XP30</accession>
<organism evidence="2 3">
    <name type="scientific">Ciona intestinalis</name>
    <name type="common">Transparent sea squirt</name>
    <name type="synonym">Ascidia intestinalis</name>
    <dbReference type="NCBI Taxonomy" id="7719"/>
    <lineage>
        <taxon>Eukaryota</taxon>
        <taxon>Metazoa</taxon>
        <taxon>Chordata</taxon>
        <taxon>Tunicata</taxon>
        <taxon>Ascidiacea</taxon>
        <taxon>Phlebobranchia</taxon>
        <taxon>Cionidae</taxon>
        <taxon>Ciona</taxon>
    </lineage>
</organism>
<evidence type="ECO:0000256" key="1">
    <source>
        <dbReference type="SAM" id="Phobius"/>
    </source>
</evidence>
<feature type="transmembrane region" description="Helical" evidence="1">
    <location>
        <begin position="60"/>
        <end position="79"/>
    </location>
</feature>
<dbReference type="Proteomes" id="UP000008144">
    <property type="component" value="Chromosome 11"/>
</dbReference>
<dbReference type="EMBL" id="EAAA01000800">
    <property type="status" value="NOT_ANNOTATED_CDS"/>
    <property type="molecule type" value="Genomic_DNA"/>
</dbReference>
<evidence type="ECO:0000313" key="3">
    <source>
        <dbReference type="Proteomes" id="UP000008144"/>
    </source>
</evidence>
<dbReference type="AlphaFoldDB" id="H2XP30"/>
<keyword evidence="1" id="KW-1133">Transmembrane helix</keyword>
<reference evidence="2" key="4">
    <citation type="submission" date="2025-09" db="UniProtKB">
        <authorList>
            <consortium name="Ensembl"/>
        </authorList>
    </citation>
    <scope>IDENTIFICATION</scope>
</reference>
<protein>
    <submittedName>
        <fullName evidence="2">Uncharacterized protein</fullName>
    </submittedName>
</protein>
<reference evidence="2" key="2">
    <citation type="journal article" date="2008" name="Genome Biol.">
        <title>Improved genome assembly and evidence-based global gene model set for the chordate Ciona intestinalis: new insight into intron and operon populations.</title>
        <authorList>
            <person name="Satou Y."/>
            <person name="Mineta K."/>
            <person name="Ogasawara M."/>
            <person name="Sasakura Y."/>
            <person name="Shoguchi E."/>
            <person name="Ueno K."/>
            <person name="Yamada L."/>
            <person name="Matsumoto J."/>
            <person name="Wasserscheid J."/>
            <person name="Dewar K."/>
            <person name="Wiley G.B."/>
            <person name="Macmil S.L."/>
            <person name="Roe B.A."/>
            <person name="Zeller R.W."/>
            <person name="Hastings K.E."/>
            <person name="Lemaire P."/>
            <person name="Lindquist E."/>
            <person name="Endo T."/>
            <person name="Hotta K."/>
            <person name="Inaba K."/>
        </authorList>
    </citation>
    <scope>NUCLEOTIDE SEQUENCE [LARGE SCALE GENOMIC DNA]</scope>
    <source>
        <strain evidence="2">wild type</strain>
    </source>
</reference>
<reference evidence="2" key="3">
    <citation type="submission" date="2025-08" db="UniProtKB">
        <authorList>
            <consortium name="Ensembl"/>
        </authorList>
    </citation>
    <scope>IDENTIFICATION</scope>
</reference>
<evidence type="ECO:0000313" key="2">
    <source>
        <dbReference type="Ensembl" id="ENSCINP00000031413.1"/>
    </source>
</evidence>
<keyword evidence="3" id="KW-1185">Reference proteome</keyword>
<proteinExistence type="predicted"/>